<dbReference type="Proteomes" id="UP000027195">
    <property type="component" value="Unassembled WGS sequence"/>
</dbReference>
<accession>A0A067MEZ3</accession>
<protein>
    <submittedName>
        <fullName evidence="1">Uncharacterized protein</fullName>
    </submittedName>
</protein>
<evidence type="ECO:0000313" key="1">
    <source>
        <dbReference type="EMBL" id="KDQ14129.1"/>
    </source>
</evidence>
<proteinExistence type="predicted"/>
<dbReference type="InParanoid" id="A0A067MEZ3"/>
<evidence type="ECO:0000313" key="2">
    <source>
        <dbReference type="Proteomes" id="UP000027195"/>
    </source>
</evidence>
<dbReference type="EMBL" id="KL198039">
    <property type="protein sequence ID" value="KDQ14129.1"/>
    <property type="molecule type" value="Genomic_DNA"/>
</dbReference>
<name>A0A067MEZ3_BOTB1</name>
<reference evidence="2" key="1">
    <citation type="journal article" date="2014" name="Proc. Natl. Acad. Sci. U.S.A.">
        <title>Extensive sampling of basidiomycete genomes demonstrates inadequacy of the white-rot/brown-rot paradigm for wood decay fungi.</title>
        <authorList>
            <person name="Riley R."/>
            <person name="Salamov A.A."/>
            <person name="Brown D.W."/>
            <person name="Nagy L.G."/>
            <person name="Floudas D."/>
            <person name="Held B.W."/>
            <person name="Levasseur A."/>
            <person name="Lombard V."/>
            <person name="Morin E."/>
            <person name="Otillar R."/>
            <person name="Lindquist E.A."/>
            <person name="Sun H."/>
            <person name="LaButti K.M."/>
            <person name="Schmutz J."/>
            <person name="Jabbour D."/>
            <person name="Luo H."/>
            <person name="Baker S.E."/>
            <person name="Pisabarro A.G."/>
            <person name="Walton J.D."/>
            <person name="Blanchette R.A."/>
            <person name="Henrissat B."/>
            <person name="Martin F."/>
            <person name="Cullen D."/>
            <person name="Hibbett D.S."/>
            <person name="Grigoriev I.V."/>
        </authorList>
    </citation>
    <scope>NUCLEOTIDE SEQUENCE [LARGE SCALE GENOMIC DNA]</scope>
    <source>
        <strain evidence="2">FD-172 SS1</strain>
    </source>
</reference>
<sequence length="131" mass="14321">MIGPQAQTPRLTLLLKYRSSCCFSMAFSARRFASFLSATLSIVNYFVPPLFARTPPYCRCDTSPLPVFSMPFMAGSFKRASTRATAIPLRHPHKCLRLEQLGPTQPLLTNPSHGFSAAASSRSKFSTGSSA</sequence>
<gene>
    <name evidence="1" type="ORF">BOTBODRAFT_351536</name>
</gene>
<organism evidence="1 2">
    <name type="scientific">Botryobasidium botryosum (strain FD-172 SS1)</name>
    <dbReference type="NCBI Taxonomy" id="930990"/>
    <lineage>
        <taxon>Eukaryota</taxon>
        <taxon>Fungi</taxon>
        <taxon>Dikarya</taxon>
        <taxon>Basidiomycota</taxon>
        <taxon>Agaricomycotina</taxon>
        <taxon>Agaricomycetes</taxon>
        <taxon>Cantharellales</taxon>
        <taxon>Botryobasidiaceae</taxon>
        <taxon>Botryobasidium</taxon>
    </lineage>
</organism>
<dbReference type="AlphaFoldDB" id="A0A067MEZ3"/>
<keyword evidence="2" id="KW-1185">Reference proteome</keyword>
<dbReference type="HOGENOM" id="CLU_1927250_0_0_1"/>